<proteinExistence type="predicted"/>
<dbReference type="EMBL" id="JBEPMY010000014">
    <property type="protein sequence ID" value="MET3757024.1"/>
    <property type="molecule type" value="Genomic_DNA"/>
</dbReference>
<dbReference type="Proteomes" id="UP001549077">
    <property type="component" value="Unassembled WGS sequence"/>
</dbReference>
<feature type="region of interest" description="Disordered" evidence="1">
    <location>
        <begin position="105"/>
        <end position="124"/>
    </location>
</feature>
<comment type="caution">
    <text evidence="3">The sequence shown here is derived from an EMBL/GenBank/DDBJ whole genome shotgun (WGS) entry which is preliminary data.</text>
</comment>
<evidence type="ECO:0000259" key="2">
    <source>
        <dbReference type="Pfam" id="PF13340"/>
    </source>
</evidence>
<evidence type="ECO:0000256" key="1">
    <source>
        <dbReference type="SAM" id="MobiDB-lite"/>
    </source>
</evidence>
<gene>
    <name evidence="3" type="ORF">ABID08_004403</name>
</gene>
<reference evidence="3 4" key="1">
    <citation type="submission" date="2024-06" db="EMBL/GenBank/DDBJ databases">
        <title>Genomic Encyclopedia of Type Strains, Phase IV (KMG-IV): sequencing the most valuable type-strain genomes for metagenomic binning, comparative biology and taxonomic classification.</title>
        <authorList>
            <person name="Goeker M."/>
        </authorList>
    </citation>
    <scope>NUCLEOTIDE SEQUENCE [LARGE SCALE GENOMIC DNA]</scope>
    <source>
        <strain evidence="3 4">DSM 29288</strain>
    </source>
</reference>
<dbReference type="PANTHER" id="PTHR46637">
    <property type="entry name" value="TIS1421-TRANSPOSASE PROTEIN A"/>
    <property type="match status" value="1"/>
</dbReference>
<dbReference type="InterPro" id="IPR052909">
    <property type="entry name" value="Transposase_6_like"/>
</dbReference>
<protein>
    <submittedName>
        <fullName evidence="3">Transposase</fullName>
    </submittedName>
</protein>
<feature type="region of interest" description="Disordered" evidence="1">
    <location>
        <begin position="143"/>
        <end position="174"/>
    </location>
</feature>
<name>A0ABV2MLI7_9HYPH</name>
<feature type="domain" description="Insertion element IS402-like" evidence="2">
    <location>
        <begin position="6"/>
        <end position="80"/>
    </location>
</feature>
<feature type="compositionally biased region" description="Polar residues" evidence="1">
    <location>
        <begin position="163"/>
        <end position="174"/>
    </location>
</feature>
<evidence type="ECO:0000313" key="4">
    <source>
        <dbReference type="Proteomes" id="UP001549077"/>
    </source>
</evidence>
<dbReference type="PANTHER" id="PTHR46637:SF1">
    <property type="entry name" value="BLL5188 PROTEIN"/>
    <property type="match status" value="1"/>
</dbReference>
<sequence length="174" mass="19841">MDGEVLRDDQWERLKPFVPGGRKGRRGPRSDGRRFFDAILWLARSGARWRDLPEDRFGPYQTVKRRYYRWIEQGIFDRIFEAVSVDPDMEWLSIDATVIRAQAQAAGGRRKGGSASPGSRPLPRWIWQQNPCGSRCTGIAGSLSTRPWTTERHGTGLRPYPRTPSQTGARGSRL</sequence>
<dbReference type="NCBIfam" id="NF033580">
    <property type="entry name" value="transpos_IS5_3"/>
    <property type="match status" value="1"/>
</dbReference>
<accession>A0ABV2MLI7</accession>
<evidence type="ECO:0000313" key="3">
    <source>
        <dbReference type="EMBL" id="MET3757024.1"/>
    </source>
</evidence>
<dbReference type="InterPro" id="IPR025161">
    <property type="entry name" value="IS402-like_dom"/>
</dbReference>
<feature type="compositionally biased region" description="Low complexity" evidence="1">
    <location>
        <begin position="105"/>
        <end position="121"/>
    </location>
</feature>
<keyword evidence="4" id="KW-1185">Reference proteome</keyword>
<dbReference type="Pfam" id="PF13340">
    <property type="entry name" value="DUF4096"/>
    <property type="match status" value="1"/>
</dbReference>
<organism evidence="3 4">
    <name type="scientific">Rhizobium binae</name>
    <dbReference type="NCBI Taxonomy" id="1138190"/>
    <lineage>
        <taxon>Bacteria</taxon>
        <taxon>Pseudomonadati</taxon>
        <taxon>Pseudomonadota</taxon>
        <taxon>Alphaproteobacteria</taxon>
        <taxon>Hyphomicrobiales</taxon>
        <taxon>Rhizobiaceae</taxon>
        <taxon>Rhizobium/Agrobacterium group</taxon>
        <taxon>Rhizobium</taxon>
    </lineage>
</organism>